<evidence type="ECO:0000313" key="3">
    <source>
        <dbReference type="Proteomes" id="UP000054279"/>
    </source>
</evidence>
<dbReference type="AlphaFoldDB" id="A0A0C9W1D9"/>
<organism evidence="2 3">
    <name type="scientific">Sphaerobolus stellatus (strain SS14)</name>
    <dbReference type="NCBI Taxonomy" id="990650"/>
    <lineage>
        <taxon>Eukaryota</taxon>
        <taxon>Fungi</taxon>
        <taxon>Dikarya</taxon>
        <taxon>Basidiomycota</taxon>
        <taxon>Agaricomycotina</taxon>
        <taxon>Agaricomycetes</taxon>
        <taxon>Phallomycetidae</taxon>
        <taxon>Geastrales</taxon>
        <taxon>Sphaerobolaceae</taxon>
        <taxon>Sphaerobolus</taxon>
    </lineage>
</organism>
<dbReference type="HOGENOM" id="CLU_507313_0_0_1"/>
<dbReference type="EMBL" id="KN837112">
    <property type="protein sequence ID" value="KIJ45340.1"/>
    <property type="molecule type" value="Genomic_DNA"/>
</dbReference>
<gene>
    <name evidence="2" type="ORF">M422DRAFT_251112</name>
</gene>
<evidence type="ECO:0000256" key="1">
    <source>
        <dbReference type="SAM" id="Phobius"/>
    </source>
</evidence>
<keyword evidence="3" id="KW-1185">Reference proteome</keyword>
<proteinExistence type="predicted"/>
<reference evidence="2 3" key="1">
    <citation type="submission" date="2014-06" db="EMBL/GenBank/DDBJ databases">
        <title>Evolutionary Origins and Diversification of the Mycorrhizal Mutualists.</title>
        <authorList>
            <consortium name="DOE Joint Genome Institute"/>
            <consortium name="Mycorrhizal Genomics Consortium"/>
            <person name="Kohler A."/>
            <person name="Kuo A."/>
            <person name="Nagy L.G."/>
            <person name="Floudas D."/>
            <person name="Copeland A."/>
            <person name="Barry K.W."/>
            <person name="Cichocki N."/>
            <person name="Veneault-Fourrey C."/>
            <person name="LaButti K."/>
            <person name="Lindquist E.A."/>
            <person name="Lipzen A."/>
            <person name="Lundell T."/>
            <person name="Morin E."/>
            <person name="Murat C."/>
            <person name="Riley R."/>
            <person name="Ohm R."/>
            <person name="Sun H."/>
            <person name="Tunlid A."/>
            <person name="Henrissat B."/>
            <person name="Grigoriev I.V."/>
            <person name="Hibbett D.S."/>
            <person name="Martin F."/>
        </authorList>
    </citation>
    <scope>NUCLEOTIDE SEQUENCE [LARGE SCALE GENOMIC DNA]</scope>
    <source>
        <strain evidence="2 3">SS14</strain>
    </source>
</reference>
<dbReference type="Proteomes" id="UP000054279">
    <property type="component" value="Unassembled WGS sequence"/>
</dbReference>
<protein>
    <submittedName>
        <fullName evidence="2">Uncharacterized protein</fullName>
    </submittedName>
</protein>
<feature type="transmembrane region" description="Helical" evidence="1">
    <location>
        <begin position="417"/>
        <end position="443"/>
    </location>
</feature>
<evidence type="ECO:0000313" key="2">
    <source>
        <dbReference type="EMBL" id="KIJ45340.1"/>
    </source>
</evidence>
<keyword evidence="1" id="KW-0812">Transmembrane</keyword>
<name>A0A0C9W1D9_SPHS4</name>
<sequence length="537" mass="59723">MLKKEENGQNLGPLGTVLDADGDFLTQLSERDCPDSDSSSHGSEYLEDSMICIEKPQDPLLLFLIHMLEHSSADLAVADHADLAALDINELESAAKFTEALNALKPPLLSTDGVVHLDMAALNSRNQLKPENKDLLDKAPLLSLNASYQSLNDSLGCRPAKAERYPYSKAYSPSVAPQSVKYEYGIYPSTRRIDSSSSHHTYYPAADQQASEWDRRSRFHLHDDYHDEGYYSRSSSAMLPALPRFKTFTQGKLTSHNRYASPPDEPEEDDADLYLLGDATMPVPSDALEKKKQGNGYTMYFWYRDGQRKSSEESNARWRSLLLKPNQTGMRAGSCGCRNTDDPACLSRPGSLLHSHLGPFALVRVGTQARVRRSGLGVQSVPRMVLYRTFKVAVKLLIKHCVVPGWTNIGLTRVNRITYSVIIAICVMLWTLDLSLGSTIVLAKALWRGARIRSETALRTTIHAIDDNTRAYLIDLPPPCPYPKRVFGYGIGYGRCYAYAQCIMRIISPGFTYANVVVCHIATPPSTPKIPLSHYLG</sequence>
<keyword evidence="1" id="KW-1133">Transmembrane helix</keyword>
<accession>A0A0C9W1D9</accession>
<keyword evidence="1" id="KW-0472">Membrane</keyword>